<feature type="non-terminal residue" evidence="1">
    <location>
        <position position="1"/>
    </location>
</feature>
<name>A0A3P1YTZ8_ECOLX</name>
<organism evidence="1 2">
    <name type="scientific">Escherichia coli</name>
    <dbReference type="NCBI Taxonomy" id="562"/>
    <lineage>
        <taxon>Bacteria</taxon>
        <taxon>Pseudomonadati</taxon>
        <taxon>Pseudomonadota</taxon>
        <taxon>Gammaproteobacteria</taxon>
        <taxon>Enterobacterales</taxon>
        <taxon>Enterobacteriaceae</taxon>
        <taxon>Escherichia</taxon>
    </lineage>
</organism>
<gene>
    <name evidence="1" type="ORF">EIA08_19820</name>
</gene>
<dbReference type="AlphaFoldDB" id="A0A3P1YTZ8"/>
<reference evidence="1 2" key="1">
    <citation type="submission" date="2018-11" db="EMBL/GenBank/DDBJ databases">
        <title>Enterobacteriaceae from Patient.</title>
        <authorList>
            <person name="Shen C."/>
            <person name="Yang Y."/>
            <person name="Tian G."/>
        </authorList>
    </citation>
    <scope>NUCLEOTIDE SEQUENCE [LARGE SCALE GENOMIC DNA]</scope>
    <source>
        <strain evidence="1 2">GBGD28</strain>
    </source>
</reference>
<comment type="caution">
    <text evidence="1">The sequence shown here is derived from an EMBL/GenBank/DDBJ whole genome shotgun (WGS) entry which is preliminary data.</text>
</comment>
<dbReference type="Proteomes" id="UP000271008">
    <property type="component" value="Unassembled WGS sequence"/>
</dbReference>
<evidence type="ECO:0000313" key="1">
    <source>
        <dbReference type="EMBL" id="RRD73550.1"/>
    </source>
</evidence>
<evidence type="ECO:0000313" key="2">
    <source>
        <dbReference type="Proteomes" id="UP000271008"/>
    </source>
</evidence>
<dbReference type="EMBL" id="RQTU01000024">
    <property type="protein sequence ID" value="RRD73550.1"/>
    <property type="molecule type" value="Genomic_DNA"/>
</dbReference>
<protein>
    <submittedName>
        <fullName evidence="1">LysR family transcriptional regulator</fullName>
    </submittedName>
</protein>
<proteinExistence type="predicted"/>
<accession>A0A3P1YTZ8</accession>
<sequence>WLMMSLWDALRMNMMISYQELVRTFLSFVKANDKQSRFDDK</sequence>